<dbReference type="InterPro" id="IPR029044">
    <property type="entry name" value="Nucleotide-diphossugar_trans"/>
</dbReference>
<protein>
    <recommendedName>
        <fullName evidence="7">2-C-methyl-D-erythritol 4-phosphate cytidylyltransferase</fullName>
        <ecNumber evidence="7">2.7.7.60</ecNumber>
    </recommendedName>
    <alternativeName>
        <fullName evidence="7">4-diphosphocytidyl-2C-methyl-D-erythritol synthase</fullName>
    </alternativeName>
    <alternativeName>
        <fullName evidence="7">MEP cytidylyltransferase</fullName>
        <shortName evidence="7">MCT</shortName>
    </alternativeName>
</protein>
<gene>
    <name evidence="7" type="primary">ispD</name>
    <name evidence="8" type="ORF">SAMN02746065_10769</name>
</gene>
<dbReference type="PANTHER" id="PTHR32125">
    <property type="entry name" value="2-C-METHYL-D-ERYTHRITOL 4-PHOSPHATE CYTIDYLYLTRANSFERASE, CHLOROPLASTIC"/>
    <property type="match status" value="1"/>
</dbReference>
<dbReference type="AlphaFoldDB" id="A0A1W2B7N3"/>
<feature type="site" description="Positions MEP for the nucleophilic attack" evidence="7">
    <location>
        <position position="216"/>
    </location>
</feature>
<evidence type="ECO:0000256" key="3">
    <source>
        <dbReference type="ARBA" id="ARBA00009789"/>
    </source>
</evidence>
<dbReference type="OrthoDB" id="9804336at2"/>
<dbReference type="RefSeq" id="WP_084068293.1">
    <property type="nucleotide sequence ID" value="NZ_FWXY01000007.1"/>
</dbReference>
<keyword evidence="9" id="KW-1185">Reference proteome</keyword>
<accession>A0A1W2B7N3</accession>
<dbReference type="STRING" id="1121400.SAMN02746065_10769"/>
<evidence type="ECO:0000313" key="9">
    <source>
        <dbReference type="Proteomes" id="UP000192418"/>
    </source>
</evidence>
<dbReference type="PANTHER" id="PTHR32125:SF4">
    <property type="entry name" value="2-C-METHYL-D-ERYTHRITOL 4-PHOSPHATE CYTIDYLYLTRANSFERASE, CHLOROPLASTIC"/>
    <property type="match status" value="1"/>
</dbReference>
<dbReference type="InterPro" id="IPR018294">
    <property type="entry name" value="ISPD_synthase_CS"/>
</dbReference>
<reference evidence="8 9" key="1">
    <citation type="submission" date="2017-04" db="EMBL/GenBank/DDBJ databases">
        <authorList>
            <person name="Afonso C.L."/>
            <person name="Miller P.J."/>
            <person name="Scott M.A."/>
            <person name="Spackman E."/>
            <person name="Goraichik I."/>
            <person name="Dimitrov K.M."/>
            <person name="Suarez D.L."/>
            <person name="Swayne D.E."/>
        </authorList>
    </citation>
    <scope>NUCLEOTIDE SEQUENCE [LARGE SCALE GENOMIC DNA]</scope>
    <source>
        <strain evidence="8 9">DSM 3385</strain>
    </source>
</reference>
<dbReference type="FunFam" id="3.90.550.10:FF:000003">
    <property type="entry name" value="2-C-methyl-D-erythritol 4-phosphate cytidylyltransferase"/>
    <property type="match status" value="1"/>
</dbReference>
<dbReference type="InterPro" id="IPR050088">
    <property type="entry name" value="IspD/TarI_cytidylyltransf_bact"/>
</dbReference>
<name>A0A1W2B7N3_9BACT</name>
<dbReference type="CDD" id="cd02516">
    <property type="entry name" value="CDP-ME_synthetase"/>
    <property type="match status" value="1"/>
</dbReference>
<dbReference type="Gene3D" id="3.90.550.10">
    <property type="entry name" value="Spore Coat Polysaccharide Biosynthesis Protein SpsA, Chain A"/>
    <property type="match status" value="1"/>
</dbReference>
<sequence>MAQPRVAVIVVAGGSGQRMNASIRKQYMSLAGLPVLVRTLNVFAPMNVPIFLVIPQGDMAFCEETILAPHLLDKQVQLVHGGKERQASVKNGLDALHSTGFSRNGIVLIHDGVRPFVEKSMLDRCIEGAFTHGACIPAVAVVDTLKRVDHQGKIVSTVSRDNLYQVQTPQAFRFDLVIKAHEHALVRGIKGTDDASLVEAMGEAVYFTPGSVDNIKLTTPGDLERGEFIATRF</sequence>
<dbReference type="UniPathway" id="UPA00056">
    <property type="reaction ID" value="UER00093"/>
</dbReference>
<dbReference type="HAMAP" id="MF_00108">
    <property type="entry name" value="IspD"/>
    <property type="match status" value="1"/>
</dbReference>
<feature type="site" description="Transition state stabilizer" evidence="7">
    <location>
        <position position="18"/>
    </location>
</feature>
<dbReference type="Proteomes" id="UP000192418">
    <property type="component" value="Unassembled WGS sequence"/>
</dbReference>
<evidence type="ECO:0000256" key="5">
    <source>
        <dbReference type="ARBA" id="ARBA00022695"/>
    </source>
</evidence>
<dbReference type="NCBIfam" id="TIGR00453">
    <property type="entry name" value="ispD"/>
    <property type="match status" value="1"/>
</dbReference>
<feature type="site" description="Transition state stabilizer" evidence="7">
    <location>
        <position position="25"/>
    </location>
</feature>
<dbReference type="Pfam" id="PF01128">
    <property type="entry name" value="IspD"/>
    <property type="match status" value="1"/>
</dbReference>
<keyword evidence="5 7" id="KW-0548">Nucleotidyltransferase</keyword>
<organism evidence="8 9">
    <name type="scientific">Desulfocicer vacuolatum DSM 3385</name>
    <dbReference type="NCBI Taxonomy" id="1121400"/>
    <lineage>
        <taxon>Bacteria</taxon>
        <taxon>Pseudomonadati</taxon>
        <taxon>Thermodesulfobacteriota</taxon>
        <taxon>Desulfobacteria</taxon>
        <taxon>Desulfobacterales</taxon>
        <taxon>Desulfobacteraceae</taxon>
        <taxon>Desulfocicer</taxon>
    </lineage>
</organism>
<proteinExistence type="inferred from homology"/>
<evidence type="ECO:0000256" key="6">
    <source>
        <dbReference type="ARBA" id="ARBA00023229"/>
    </source>
</evidence>
<dbReference type="SUPFAM" id="SSF53448">
    <property type="entry name" value="Nucleotide-diphospho-sugar transferases"/>
    <property type="match status" value="1"/>
</dbReference>
<keyword evidence="6 7" id="KW-0414">Isoprene biosynthesis</keyword>
<comment type="catalytic activity">
    <reaction evidence="1 7">
        <text>2-C-methyl-D-erythritol 4-phosphate + CTP + H(+) = 4-CDP-2-C-methyl-D-erythritol + diphosphate</text>
        <dbReference type="Rhea" id="RHEA:13429"/>
        <dbReference type="ChEBI" id="CHEBI:15378"/>
        <dbReference type="ChEBI" id="CHEBI:33019"/>
        <dbReference type="ChEBI" id="CHEBI:37563"/>
        <dbReference type="ChEBI" id="CHEBI:57823"/>
        <dbReference type="ChEBI" id="CHEBI:58262"/>
        <dbReference type="EC" id="2.7.7.60"/>
    </reaction>
</comment>
<dbReference type="GO" id="GO:0050518">
    <property type="term" value="F:2-C-methyl-D-erythritol 4-phosphate cytidylyltransferase activity"/>
    <property type="evidence" value="ECO:0007669"/>
    <property type="project" value="UniProtKB-UniRule"/>
</dbReference>
<comment type="function">
    <text evidence="7">Catalyzes the formation of 4-diphosphocytidyl-2-C-methyl-D-erythritol from CTP and 2-C-methyl-D-erythritol 4-phosphate (MEP).</text>
</comment>
<dbReference type="InterPro" id="IPR001228">
    <property type="entry name" value="IspD"/>
</dbReference>
<dbReference type="EMBL" id="FWXY01000007">
    <property type="protein sequence ID" value="SMC69033.1"/>
    <property type="molecule type" value="Genomic_DNA"/>
</dbReference>
<evidence type="ECO:0000256" key="4">
    <source>
        <dbReference type="ARBA" id="ARBA00022679"/>
    </source>
</evidence>
<dbReference type="GO" id="GO:0019288">
    <property type="term" value="P:isopentenyl diphosphate biosynthetic process, methylerythritol 4-phosphate pathway"/>
    <property type="evidence" value="ECO:0007669"/>
    <property type="project" value="UniProtKB-UniRule"/>
</dbReference>
<comment type="pathway">
    <text evidence="2 7">Isoprenoid biosynthesis; isopentenyl diphosphate biosynthesis via DXP pathway; isopentenyl diphosphate from 1-deoxy-D-xylulose 5-phosphate: step 2/6.</text>
</comment>
<comment type="similarity">
    <text evidence="3 7">Belongs to the IspD/TarI cytidylyltransferase family. IspD subfamily.</text>
</comment>
<evidence type="ECO:0000256" key="2">
    <source>
        <dbReference type="ARBA" id="ARBA00004787"/>
    </source>
</evidence>
<evidence type="ECO:0000256" key="7">
    <source>
        <dbReference type="HAMAP-Rule" id="MF_00108"/>
    </source>
</evidence>
<dbReference type="InterPro" id="IPR034683">
    <property type="entry name" value="IspD/TarI"/>
</dbReference>
<evidence type="ECO:0000256" key="1">
    <source>
        <dbReference type="ARBA" id="ARBA00001282"/>
    </source>
</evidence>
<dbReference type="PROSITE" id="PS01295">
    <property type="entry name" value="ISPD"/>
    <property type="match status" value="1"/>
</dbReference>
<evidence type="ECO:0000313" key="8">
    <source>
        <dbReference type="EMBL" id="SMC69033.1"/>
    </source>
</evidence>
<feature type="site" description="Positions MEP for the nucleophilic attack" evidence="7">
    <location>
        <position position="160"/>
    </location>
</feature>
<keyword evidence="4 7" id="KW-0808">Transferase</keyword>
<dbReference type="EC" id="2.7.7.60" evidence="7"/>